<dbReference type="PANTHER" id="PTHR47691:SF3">
    <property type="entry name" value="HTH-TYPE TRANSCRIPTIONAL REGULATOR RV0890C-RELATED"/>
    <property type="match status" value="1"/>
</dbReference>
<dbReference type="PROSITE" id="PS50043">
    <property type="entry name" value="HTH_LUXR_2"/>
    <property type="match status" value="1"/>
</dbReference>
<dbReference type="SUPFAM" id="SSF48452">
    <property type="entry name" value="TPR-like"/>
    <property type="match status" value="1"/>
</dbReference>
<dbReference type="SUPFAM" id="SSF52540">
    <property type="entry name" value="P-loop containing nucleoside triphosphate hydrolases"/>
    <property type="match status" value="1"/>
</dbReference>
<dbReference type="SUPFAM" id="SSF46894">
    <property type="entry name" value="C-terminal effector domain of the bipartite response regulators"/>
    <property type="match status" value="1"/>
</dbReference>
<dbReference type="InterPro" id="IPR000792">
    <property type="entry name" value="Tscrpt_reg_LuxR_C"/>
</dbReference>
<accession>A0ABU0F5T3</accession>
<evidence type="ECO:0000259" key="1">
    <source>
        <dbReference type="PROSITE" id="PS50043"/>
    </source>
</evidence>
<dbReference type="InterPro" id="IPR036388">
    <property type="entry name" value="WH-like_DNA-bd_sf"/>
</dbReference>
<dbReference type="Pfam" id="PF00196">
    <property type="entry name" value="GerE"/>
    <property type="match status" value="1"/>
</dbReference>
<dbReference type="CDD" id="cd00569">
    <property type="entry name" value="HTH_Hin_like"/>
    <property type="match status" value="1"/>
</dbReference>
<dbReference type="SMART" id="SM00421">
    <property type="entry name" value="HTH_LUXR"/>
    <property type="match status" value="1"/>
</dbReference>
<sequence length="864" mass="94400">MNPQDWREIRRLHADGMPIKAIARHRGISRNTVRRALTLDEPPGPAPARASVADACEPEIRALLAEDPAITVAAIADCIGWRHSMTVLKDRVRALRAEAGTGPEPAPVSTGAELPAQLTEFVGREAELTAIRQALGGSRLVTLMGAGGVGKTRLAIQAADKVRRAFADGVRWVELGALRDPALLPQTVVDGLGIRDRAAGRPPQHLLADHLRTKQLLLVLDNCEHLLGACAALASALLHTARELRIIATSREALAIPGEHVVPVAPLPVPGQGDAGQDDSAVTLFAARARDILPGFTLDEGNTDLVRRVCAQLDGLPLAIELACARLRVLSVGELADRLGHRLRLLTGGNRAAPERHRSLQATVDWSFELCDAVERRLWTRTSVFAGSFTLTAAEEVCGDTDLDADDIVDGIDGLVSKSLLLREEHHGQVRFRMLETLREYGQAKLDAAAAAELRERHHAHYARMIADVTAQWFGPRQQQWCVDLRLEHTNLRAAFETALDRGGATRLIGAPWFLWAAGFSFAEHRYWLERALRLAPEPSADRARALATLGLVAALQGDRDAARRALDEGFAAAEAAGDPFGQAYNRHEQGLVAFFGGDFDTSETILLEALDRYRGTAAPLDLVGSLRVHLGLLYIFAGDTREASRHFEQLRPECEEHGERWMLSYAVYGLGLTALMCGDHEQAARHATESLRMKEPFDDTIGLSLTTELLAWTEAGRDQAERAAVLLGAAETLWTSVGMQLYGSPHWLEQRTRFEHRARRGLGETAYQAAFRRGQRMSRDQVIAFALGESRGAVPGTPDRPALSRREAEVAALVAEGLTNREIAQKLVISHRTVEGHVEHILDKLGLTRRAQVAQWQAKAGVS</sequence>
<comment type="caution">
    <text evidence="2">The sequence shown here is derived from an EMBL/GenBank/DDBJ whole genome shotgun (WGS) entry which is preliminary data.</text>
</comment>
<dbReference type="Gene3D" id="1.10.10.60">
    <property type="entry name" value="Homeodomain-like"/>
    <property type="match status" value="1"/>
</dbReference>
<dbReference type="InterPro" id="IPR002182">
    <property type="entry name" value="NB-ARC"/>
</dbReference>
<gene>
    <name evidence="2" type="ORF">FB470_006948</name>
</gene>
<evidence type="ECO:0000313" key="2">
    <source>
        <dbReference type="EMBL" id="MDQ0382954.1"/>
    </source>
</evidence>
<protein>
    <submittedName>
        <fullName evidence="2">ATPase/DNA-binding CsgD family transcriptional regulator</fullName>
    </submittedName>
</protein>
<dbReference type="PRINTS" id="PR00364">
    <property type="entry name" value="DISEASERSIST"/>
</dbReference>
<dbReference type="InterPro" id="IPR058852">
    <property type="entry name" value="HTH_77"/>
</dbReference>
<proteinExistence type="predicted"/>
<keyword evidence="3" id="KW-1185">Reference proteome</keyword>
<dbReference type="Gene3D" id="3.40.50.300">
    <property type="entry name" value="P-loop containing nucleotide triphosphate hydrolases"/>
    <property type="match status" value="1"/>
</dbReference>
<dbReference type="Pfam" id="PF25872">
    <property type="entry name" value="HTH_77"/>
    <property type="match status" value="1"/>
</dbReference>
<dbReference type="PRINTS" id="PR00038">
    <property type="entry name" value="HTHLUXR"/>
</dbReference>
<dbReference type="InterPro" id="IPR006120">
    <property type="entry name" value="Resolvase_HTH_dom"/>
</dbReference>
<feature type="domain" description="HTH luxR-type" evidence="1">
    <location>
        <begin position="797"/>
        <end position="862"/>
    </location>
</feature>
<dbReference type="CDD" id="cd06170">
    <property type="entry name" value="LuxR_C_like"/>
    <property type="match status" value="1"/>
</dbReference>
<evidence type="ECO:0000313" key="3">
    <source>
        <dbReference type="Proteomes" id="UP001229651"/>
    </source>
</evidence>
<dbReference type="Pfam" id="PF00931">
    <property type="entry name" value="NB-ARC"/>
    <property type="match status" value="1"/>
</dbReference>
<dbReference type="EMBL" id="JAUSUT010000001">
    <property type="protein sequence ID" value="MDQ0382954.1"/>
    <property type="molecule type" value="Genomic_DNA"/>
</dbReference>
<dbReference type="Proteomes" id="UP001229651">
    <property type="component" value="Unassembled WGS sequence"/>
</dbReference>
<reference evidence="2 3" key="1">
    <citation type="submission" date="2023-07" db="EMBL/GenBank/DDBJ databases">
        <title>Sequencing the genomes of 1000 actinobacteria strains.</title>
        <authorList>
            <person name="Klenk H.-P."/>
        </authorList>
    </citation>
    <scope>NUCLEOTIDE SEQUENCE [LARGE SCALE GENOMIC DNA]</scope>
    <source>
        <strain evidence="2 3">DSM 45805</strain>
    </source>
</reference>
<dbReference type="Gene3D" id="1.10.10.10">
    <property type="entry name" value="Winged helix-like DNA-binding domain superfamily/Winged helix DNA-binding domain"/>
    <property type="match status" value="1"/>
</dbReference>
<name>A0ABU0F5T3_9PSEU</name>
<dbReference type="InterPro" id="IPR011990">
    <property type="entry name" value="TPR-like_helical_dom_sf"/>
</dbReference>
<dbReference type="Pfam" id="PF02796">
    <property type="entry name" value="HTH_7"/>
    <property type="match status" value="1"/>
</dbReference>
<dbReference type="Gene3D" id="1.25.40.10">
    <property type="entry name" value="Tetratricopeptide repeat domain"/>
    <property type="match status" value="1"/>
</dbReference>
<organism evidence="2 3">
    <name type="scientific">Amycolatopsis thermophila</name>
    <dbReference type="NCBI Taxonomy" id="206084"/>
    <lineage>
        <taxon>Bacteria</taxon>
        <taxon>Bacillati</taxon>
        <taxon>Actinomycetota</taxon>
        <taxon>Actinomycetes</taxon>
        <taxon>Pseudonocardiales</taxon>
        <taxon>Pseudonocardiaceae</taxon>
        <taxon>Amycolatopsis</taxon>
    </lineage>
</organism>
<dbReference type="PROSITE" id="PS00622">
    <property type="entry name" value="HTH_LUXR_1"/>
    <property type="match status" value="1"/>
</dbReference>
<dbReference type="RefSeq" id="WP_306998571.1">
    <property type="nucleotide sequence ID" value="NZ_JAUSUT010000001.1"/>
</dbReference>
<dbReference type="InterPro" id="IPR016032">
    <property type="entry name" value="Sig_transdc_resp-reg_C-effctor"/>
</dbReference>
<dbReference type="PANTHER" id="PTHR47691">
    <property type="entry name" value="REGULATOR-RELATED"/>
    <property type="match status" value="1"/>
</dbReference>
<dbReference type="InterPro" id="IPR027417">
    <property type="entry name" value="P-loop_NTPase"/>
</dbReference>